<evidence type="ECO:0000256" key="2">
    <source>
        <dbReference type="ARBA" id="ARBA00023015"/>
    </source>
</evidence>
<dbReference type="InterPro" id="IPR036390">
    <property type="entry name" value="WH_DNA-bd_sf"/>
</dbReference>
<dbReference type="InterPro" id="IPR043135">
    <property type="entry name" value="Fur_C"/>
</dbReference>
<name>A0ABN6E4T5_9FIRM</name>
<dbReference type="Proteomes" id="UP000663623">
    <property type="component" value="Chromosome"/>
</dbReference>
<sequence>MKSMLKNKKRRIKNREINNLILQFLSSNSGVAKKKDLIESLGKHVSLVTIYRGINRLLRKGEIISFQVGKDHYLALFKKDSKKILLFAFLICEKCRNVYRLELDKKDIENIAQAIEALYNFKSEFVILEFRGICNQFSVYTKTAVS</sequence>
<evidence type="ECO:0008006" key="7">
    <source>
        <dbReference type="Google" id="ProtNLM"/>
    </source>
</evidence>
<keyword evidence="4" id="KW-0804">Transcription</keyword>
<keyword evidence="3" id="KW-0238">DNA-binding</keyword>
<evidence type="ECO:0000313" key="6">
    <source>
        <dbReference type="Proteomes" id="UP000663623"/>
    </source>
</evidence>
<proteinExistence type="predicted"/>
<protein>
    <recommendedName>
        <fullName evidence="7">Ferric uptake regulator, Fur family</fullName>
    </recommendedName>
</protein>
<accession>A0ABN6E4T5</accession>
<dbReference type="InterPro" id="IPR002481">
    <property type="entry name" value="FUR"/>
</dbReference>
<dbReference type="EMBL" id="AP024480">
    <property type="protein sequence ID" value="BCS80341.1"/>
    <property type="molecule type" value="Genomic_DNA"/>
</dbReference>
<evidence type="ECO:0000256" key="4">
    <source>
        <dbReference type="ARBA" id="ARBA00023163"/>
    </source>
</evidence>
<keyword evidence="6" id="KW-1185">Reference proteome</keyword>
<dbReference type="Gene3D" id="3.30.1490.190">
    <property type="match status" value="1"/>
</dbReference>
<dbReference type="Pfam" id="PF01475">
    <property type="entry name" value="FUR"/>
    <property type="match status" value="1"/>
</dbReference>
<evidence type="ECO:0000313" key="5">
    <source>
        <dbReference type="EMBL" id="BCS80341.1"/>
    </source>
</evidence>
<reference evidence="5 6" key="1">
    <citation type="submission" date="2021-02" db="EMBL/GenBank/DDBJ databases">
        <title>Nitrogen-fixing ability and nitrogen fixation related genes of thermophilic fermentative bacteria in the genus Caldicellulosiruptor.</title>
        <authorList>
            <person name="Chen Y."/>
            <person name="Nishihara A."/>
            <person name="Haruta S."/>
        </authorList>
    </citation>
    <scope>NUCLEOTIDE SEQUENCE [LARGE SCALE GENOMIC DNA]</scope>
    <source>
        <strain evidence="5 6">YA01</strain>
    </source>
</reference>
<evidence type="ECO:0000256" key="3">
    <source>
        <dbReference type="ARBA" id="ARBA00023125"/>
    </source>
</evidence>
<dbReference type="RefSeq" id="WP_207180628.1">
    <property type="nucleotide sequence ID" value="NZ_AP024480.1"/>
</dbReference>
<keyword evidence="2" id="KW-0805">Transcription regulation</keyword>
<evidence type="ECO:0000256" key="1">
    <source>
        <dbReference type="ARBA" id="ARBA00022491"/>
    </source>
</evidence>
<keyword evidence="1" id="KW-0678">Repressor</keyword>
<organism evidence="5 6">
    <name type="scientific">Caldicellulosiruptor diazotrophicus</name>
    <dbReference type="NCBI Taxonomy" id="2806205"/>
    <lineage>
        <taxon>Bacteria</taxon>
        <taxon>Bacillati</taxon>
        <taxon>Bacillota</taxon>
        <taxon>Bacillota incertae sedis</taxon>
        <taxon>Caldicellulosiruptorales</taxon>
        <taxon>Caldicellulosiruptoraceae</taxon>
        <taxon>Caldicellulosiruptor</taxon>
    </lineage>
</organism>
<gene>
    <name evidence="5" type="ORF">CaldiYA01_03010</name>
</gene>
<dbReference type="SUPFAM" id="SSF46785">
    <property type="entry name" value="Winged helix' DNA-binding domain"/>
    <property type="match status" value="1"/>
</dbReference>